<dbReference type="PANTHER" id="PTHR21717:SF70">
    <property type="entry name" value="TELOMERE REPEAT-BINDING PROTEIN 2-RELATED"/>
    <property type="match status" value="1"/>
</dbReference>
<dbReference type="InterPro" id="IPR009057">
    <property type="entry name" value="Homeodomain-like_sf"/>
</dbReference>
<protein>
    <submittedName>
        <fullName evidence="1">Uncharacterized protein</fullName>
    </submittedName>
</protein>
<evidence type="ECO:0000313" key="2">
    <source>
        <dbReference type="Proteomes" id="UP000886520"/>
    </source>
</evidence>
<dbReference type="CDD" id="cd11660">
    <property type="entry name" value="SANT_TRF"/>
    <property type="match status" value="1"/>
</dbReference>
<dbReference type="AlphaFoldDB" id="A0A9D4UWV3"/>
<name>A0A9D4UWV3_ADICA</name>
<organism evidence="1 2">
    <name type="scientific">Adiantum capillus-veneris</name>
    <name type="common">Maidenhair fern</name>
    <dbReference type="NCBI Taxonomy" id="13818"/>
    <lineage>
        <taxon>Eukaryota</taxon>
        <taxon>Viridiplantae</taxon>
        <taxon>Streptophyta</taxon>
        <taxon>Embryophyta</taxon>
        <taxon>Tracheophyta</taxon>
        <taxon>Polypodiopsida</taxon>
        <taxon>Polypodiidae</taxon>
        <taxon>Polypodiales</taxon>
        <taxon>Pteridineae</taxon>
        <taxon>Pteridaceae</taxon>
        <taxon>Vittarioideae</taxon>
        <taxon>Adiantum</taxon>
    </lineage>
</organism>
<evidence type="ECO:0000313" key="1">
    <source>
        <dbReference type="EMBL" id="KAI5075523.1"/>
    </source>
</evidence>
<dbReference type="InterPro" id="IPR031105">
    <property type="entry name" value="TRP_plant"/>
</dbReference>
<comment type="caution">
    <text evidence="1">The sequence shown here is derived from an EMBL/GenBank/DDBJ whole genome shotgun (WGS) entry which is preliminary data.</text>
</comment>
<dbReference type="Proteomes" id="UP000886520">
    <property type="component" value="Chromosome 9"/>
</dbReference>
<sequence>MANSFPDWEFDYASAQVALLSERMARKLQAYVRRSVHAASQEIVESTMASLEGLERRLRLRIHTNTIHYNDQVEQLKVHLHDVRDEIWKLIEKQETKQEFHLTQILKDIRELSNCFRQAFTEGICVRGSSKSNFDEGVSDSGRKTQNDRKVLKPAVEQTVAIAVSNKVDDIQRENHGAAAHVHVKSSLLSVQPAPLGAYASYNSIKKTFQNTSMTNEAALIEGAEVIAENAEDSCNKLHEHLADDEDIMHALNLEEQTFRLSCKAVQNDVTAHVKEPLEPHMRRIEDENRFSERDTTILSNTHAAKSSKTWQQGQPDSKKRGLTAFSLTEGHVDSQGTDCVQEIEDGGFITVKRRNEYKFTMPSKPWHFLKENSAFPAKQQKLGATKLQRSGYKRPKCQFNSVDIERLVTAVEKFGIGRWRDVKETYFSVDRYLSAANLKDKWRSLLHSAKLTASKQRSMKLSSVLAKRVLELDEHEKLPYTRRPIANQFPLGW</sequence>
<proteinExistence type="predicted"/>
<dbReference type="SUPFAM" id="SSF46689">
    <property type="entry name" value="Homeodomain-like"/>
    <property type="match status" value="1"/>
</dbReference>
<reference evidence="1" key="1">
    <citation type="submission" date="2021-01" db="EMBL/GenBank/DDBJ databases">
        <title>Adiantum capillus-veneris genome.</title>
        <authorList>
            <person name="Fang Y."/>
            <person name="Liao Q."/>
        </authorList>
    </citation>
    <scope>NUCLEOTIDE SEQUENCE</scope>
    <source>
        <strain evidence="1">H3</strain>
        <tissue evidence="1">Leaf</tissue>
    </source>
</reference>
<dbReference type="Gene3D" id="1.10.246.220">
    <property type="match status" value="1"/>
</dbReference>
<accession>A0A9D4UWV3</accession>
<keyword evidence="2" id="KW-1185">Reference proteome</keyword>
<dbReference type="OrthoDB" id="1939575at2759"/>
<dbReference type="EMBL" id="JABFUD020000009">
    <property type="protein sequence ID" value="KAI5075523.1"/>
    <property type="molecule type" value="Genomic_DNA"/>
</dbReference>
<dbReference type="PANTHER" id="PTHR21717">
    <property type="entry name" value="TELOMERIC REPEAT BINDING PROTEIN"/>
    <property type="match status" value="1"/>
</dbReference>
<gene>
    <name evidence="1" type="ORF">GOP47_0009599</name>
</gene>